<organism evidence="1 2">
    <name type="scientific">Anisodus tanguticus</name>
    <dbReference type="NCBI Taxonomy" id="243964"/>
    <lineage>
        <taxon>Eukaryota</taxon>
        <taxon>Viridiplantae</taxon>
        <taxon>Streptophyta</taxon>
        <taxon>Embryophyta</taxon>
        <taxon>Tracheophyta</taxon>
        <taxon>Spermatophyta</taxon>
        <taxon>Magnoliopsida</taxon>
        <taxon>eudicotyledons</taxon>
        <taxon>Gunneridae</taxon>
        <taxon>Pentapetalae</taxon>
        <taxon>asterids</taxon>
        <taxon>lamiids</taxon>
        <taxon>Solanales</taxon>
        <taxon>Solanaceae</taxon>
        <taxon>Solanoideae</taxon>
        <taxon>Hyoscyameae</taxon>
        <taxon>Anisodus</taxon>
    </lineage>
</organism>
<protein>
    <submittedName>
        <fullName evidence="1">Uncharacterized protein</fullName>
    </submittedName>
</protein>
<dbReference type="AlphaFoldDB" id="A0AAE1R2R0"/>
<dbReference type="Proteomes" id="UP001291623">
    <property type="component" value="Unassembled WGS sequence"/>
</dbReference>
<accession>A0AAE1R2R0</accession>
<keyword evidence="2" id="KW-1185">Reference proteome</keyword>
<dbReference type="EMBL" id="JAVYJV010000020">
    <property type="protein sequence ID" value="KAK4343818.1"/>
    <property type="molecule type" value="Genomic_DNA"/>
</dbReference>
<sequence>MNENVTELVLVTLRNEVEEGKRFSNEEKDPMTSKELNEEPFHPLYRVDMPLLALSTSANRTVFSGPPGSIALDRECGHQSNRIGLMPKKTGEKGLVMCSCVLVIKDCHHQRTENRSFDPPRTYSRLSNVASDLVGADAEGSPTLDRKGFRSKLSNLFRSHFRIRFPIRLIFDIPNRGGSKLGLPTSLVTERGEGLRSLNSS</sequence>
<proteinExistence type="predicted"/>
<evidence type="ECO:0000313" key="1">
    <source>
        <dbReference type="EMBL" id="KAK4343818.1"/>
    </source>
</evidence>
<evidence type="ECO:0000313" key="2">
    <source>
        <dbReference type="Proteomes" id="UP001291623"/>
    </source>
</evidence>
<comment type="caution">
    <text evidence="1">The sequence shown here is derived from an EMBL/GenBank/DDBJ whole genome shotgun (WGS) entry which is preliminary data.</text>
</comment>
<name>A0AAE1R2R0_9SOLA</name>
<reference evidence="1" key="1">
    <citation type="submission" date="2023-12" db="EMBL/GenBank/DDBJ databases">
        <title>Genome assembly of Anisodus tanguticus.</title>
        <authorList>
            <person name="Wang Y.-J."/>
        </authorList>
    </citation>
    <scope>NUCLEOTIDE SEQUENCE</scope>
    <source>
        <strain evidence="1">KB-2021</strain>
        <tissue evidence="1">Leaf</tissue>
    </source>
</reference>
<gene>
    <name evidence="1" type="ORF">RND71_036912</name>
</gene>